<dbReference type="RefSeq" id="WP_148354832.1">
    <property type="nucleotide sequence ID" value="NZ_JBHSBF010000002.1"/>
</dbReference>
<comment type="caution">
    <text evidence="1">The sequence shown here is derived from an EMBL/GenBank/DDBJ whole genome shotgun (WGS) entry which is preliminary data.</text>
</comment>
<dbReference type="AlphaFoldDB" id="A0A5D0TTA0"/>
<protein>
    <submittedName>
        <fullName evidence="1">Uncharacterized protein</fullName>
    </submittedName>
</protein>
<organism evidence="1 2">
    <name type="scientific">Actinomadura syzygii</name>
    <dbReference type="NCBI Taxonomy" id="1427538"/>
    <lineage>
        <taxon>Bacteria</taxon>
        <taxon>Bacillati</taxon>
        <taxon>Actinomycetota</taxon>
        <taxon>Actinomycetes</taxon>
        <taxon>Streptosporangiales</taxon>
        <taxon>Thermomonosporaceae</taxon>
        <taxon>Actinomadura</taxon>
    </lineage>
</organism>
<reference evidence="1 2" key="1">
    <citation type="submission" date="2019-08" db="EMBL/GenBank/DDBJ databases">
        <title>Actinomadura sp. nov. CYP1-5 isolated from mountain soil.</title>
        <authorList>
            <person name="Songsumanus A."/>
            <person name="Kuncharoen N."/>
            <person name="Kudo T."/>
            <person name="Yuki M."/>
            <person name="Igarashi Y."/>
            <person name="Tanasupawat S."/>
        </authorList>
    </citation>
    <scope>NUCLEOTIDE SEQUENCE [LARGE SCALE GENOMIC DNA]</scope>
    <source>
        <strain evidence="1 2">GKU157</strain>
    </source>
</reference>
<sequence>MSIVDPRAWFPDFYTNPVIAMLSEVPRWTISGCLADDLGDPGGPKSTRKAPIDMRQLLDGADPSGRRLRGAWSLDDLCLVTLEELTERMPNAANVAYYLRAQTDGVLVIDIEPDCPAELSAELLALPEVVYAELSMSGRGFHVIAPIPANFRDLPVAAGKRVLREEHGWYEILLDHWVTFTRRPVPEGVPTVAPGLASAPAEQRLTSVAEVYAALAEKARACAAVASTIRTTLEVPDIAMAERIVKQTITVVEPRLKTIEDFHGDTSRWEFSVLNALYREMLGHLAQHINFGLSYSASDKAWLLYQAAVQVLPARPKHNERRNGRQYLLDRAAAMIAGRQPHADRT</sequence>
<evidence type="ECO:0000313" key="2">
    <source>
        <dbReference type="Proteomes" id="UP000322634"/>
    </source>
</evidence>
<dbReference type="OrthoDB" id="3837746at2"/>
<gene>
    <name evidence="1" type="ORF">FXF65_37340</name>
</gene>
<dbReference type="EMBL" id="VSFF01000016">
    <property type="protein sequence ID" value="TYC08562.1"/>
    <property type="molecule type" value="Genomic_DNA"/>
</dbReference>
<evidence type="ECO:0000313" key="1">
    <source>
        <dbReference type="EMBL" id="TYC08562.1"/>
    </source>
</evidence>
<dbReference type="Proteomes" id="UP000322634">
    <property type="component" value="Unassembled WGS sequence"/>
</dbReference>
<name>A0A5D0TTA0_9ACTN</name>
<accession>A0A5D0TTA0</accession>
<proteinExistence type="predicted"/>
<keyword evidence="2" id="KW-1185">Reference proteome</keyword>